<dbReference type="SUPFAM" id="SSF103481">
    <property type="entry name" value="Multidrug resistance efflux transporter EmrE"/>
    <property type="match status" value="1"/>
</dbReference>
<dbReference type="EMBL" id="GG745386">
    <property type="protein sequence ID" value="KNE72995.1"/>
    <property type="molecule type" value="Genomic_DNA"/>
</dbReference>
<dbReference type="OrthoDB" id="43458at2759"/>
<dbReference type="InterPro" id="IPR018908">
    <property type="entry name" value="TMEM234"/>
</dbReference>
<comment type="subcellular location">
    <subcellularLocation>
        <location evidence="1">Membrane</location>
        <topology evidence="1">Multi-pass membrane protein</topology>
    </subcellularLocation>
</comment>
<reference evidence="6 7" key="1">
    <citation type="submission" date="2009-11" db="EMBL/GenBank/DDBJ databases">
        <title>Annotation of Allomyces macrogynus ATCC 38327.</title>
        <authorList>
            <consortium name="The Broad Institute Genome Sequencing Platform"/>
            <person name="Russ C."/>
            <person name="Cuomo C."/>
            <person name="Burger G."/>
            <person name="Gray M.W."/>
            <person name="Holland P.W.H."/>
            <person name="King N."/>
            <person name="Lang F.B.F."/>
            <person name="Roger A.J."/>
            <person name="Ruiz-Trillo I."/>
            <person name="Young S.K."/>
            <person name="Zeng Q."/>
            <person name="Gargeya S."/>
            <person name="Fitzgerald M."/>
            <person name="Haas B."/>
            <person name="Abouelleil A."/>
            <person name="Alvarado L."/>
            <person name="Arachchi H.M."/>
            <person name="Berlin A."/>
            <person name="Chapman S.B."/>
            <person name="Gearin G."/>
            <person name="Goldberg J."/>
            <person name="Griggs A."/>
            <person name="Gujja S."/>
            <person name="Hansen M."/>
            <person name="Heiman D."/>
            <person name="Howarth C."/>
            <person name="Larimer J."/>
            <person name="Lui A."/>
            <person name="MacDonald P.J.P."/>
            <person name="McCowen C."/>
            <person name="Montmayeur A."/>
            <person name="Murphy C."/>
            <person name="Neiman D."/>
            <person name="Pearson M."/>
            <person name="Priest M."/>
            <person name="Roberts A."/>
            <person name="Saif S."/>
            <person name="Shea T."/>
            <person name="Sisk P."/>
            <person name="Stolte C."/>
            <person name="Sykes S."/>
            <person name="Wortman J."/>
            <person name="Nusbaum C."/>
            <person name="Birren B."/>
        </authorList>
    </citation>
    <scope>NUCLEOTIDE SEQUENCE [LARGE SCALE GENOMIC DNA]</scope>
    <source>
        <strain evidence="6 7">ATCC 38327</strain>
    </source>
</reference>
<keyword evidence="5" id="KW-0472">Membrane</keyword>
<dbReference type="AlphaFoldDB" id="A0A0L0TEA2"/>
<dbReference type="VEuPathDB" id="FungiDB:AMAG_20660"/>
<protein>
    <submittedName>
        <fullName evidence="6">Uncharacterized protein</fullName>
    </submittedName>
</protein>
<reference evidence="7" key="2">
    <citation type="submission" date="2009-11" db="EMBL/GenBank/DDBJ databases">
        <title>The Genome Sequence of Allomyces macrogynus strain ATCC 38327.</title>
        <authorList>
            <consortium name="The Broad Institute Genome Sequencing Platform"/>
            <person name="Russ C."/>
            <person name="Cuomo C."/>
            <person name="Shea T."/>
            <person name="Young S.K."/>
            <person name="Zeng Q."/>
            <person name="Koehrsen M."/>
            <person name="Haas B."/>
            <person name="Borodovsky M."/>
            <person name="Guigo R."/>
            <person name="Alvarado L."/>
            <person name="Berlin A."/>
            <person name="Borenstein D."/>
            <person name="Chen Z."/>
            <person name="Engels R."/>
            <person name="Freedman E."/>
            <person name="Gellesch M."/>
            <person name="Goldberg J."/>
            <person name="Griggs A."/>
            <person name="Gujja S."/>
            <person name="Heiman D."/>
            <person name="Hepburn T."/>
            <person name="Howarth C."/>
            <person name="Jen D."/>
            <person name="Larson L."/>
            <person name="Lewis B."/>
            <person name="Mehta T."/>
            <person name="Park D."/>
            <person name="Pearson M."/>
            <person name="Roberts A."/>
            <person name="Saif S."/>
            <person name="Shenoy N."/>
            <person name="Sisk P."/>
            <person name="Stolte C."/>
            <person name="Sykes S."/>
            <person name="Walk T."/>
            <person name="White J."/>
            <person name="Yandava C."/>
            <person name="Burger G."/>
            <person name="Gray M.W."/>
            <person name="Holland P.W.H."/>
            <person name="King N."/>
            <person name="Lang F.B.F."/>
            <person name="Roger A.J."/>
            <person name="Ruiz-Trillo I."/>
            <person name="Lander E."/>
            <person name="Nusbaum C."/>
        </authorList>
    </citation>
    <scope>NUCLEOTIDE SEQUENCE [LARGE SCALE GENOMIC DNA]</scope>
    <source>
        <strain evidence="7">ATCC 38327</strain>
    </source>
</reference>
<comment type="similarity">
    <text evidence="2">Belongs to the TMEM234 family.</text>
</comment>
<evidence type="ECO:0000313" key="7">
    <source>
        <dbReference type="Proteomes" id="UP000054350"/>
    </source>
</evidence>
<evidence type="ECO:0000256" key="4">
    <source>
        <dbReference type="ARBA" id="ARBA00022989"/>
    </source>
</evidence>
<keyword evidence="7" id="KW-1185">Reference proteome</keyword>
<name>A0A0L0TEA2_ALLM3</name>
<dbReference type="PANTHER" id="PTHR28668">
    <property type="entry name" value="TRANSMEMBRANE PROTEIN 234"/>
    <property type="match status" value="1"/>
</dbReference>
<dbReference type="Pfam" id="PF10639">
    <property type="entry name" value="TMEM234"/>
    <property type="match status" value="1"/>
</dbReference>
<evidence type="ECO:0000256" key="2">
    <source>
        <dbReference type="ARBA" id="ARBA00005977"/>
    </source>
</evidence>
<dbReference type="InterPro" id="IPR037185">
    <property type="entry name" value="EmrE-like"/>
</dbReference>
<keyword evidence="4" id="KW-1133">Transmembrane helix</keyword>
<evidence type="ECO:0000256" key="1">
    <source>
        <dbReference type="ARBA" id="ARBA00004141"/>
    </source>
</evidence>
<accession>A0A0L0TEA2</accession>
<proteinExistence type="inferred from homology"/>
<dbReference type="GO" id="GO:0016020">
    <property type="term" value="C:membrane"/>
    <property type="evidence" value="ECO:0007669"/>
    <property type="project" value="UniProtKB-SubCell"/>
</dbReference>
<evidence type="ECO:0000313" key="6">
    <source>
        <dbReference type="EMBL" id="KNE72995.1"/>
    </source>
</evidence>
<organism evidence="6 7">
    <name type="scientific">Allomyces macrogynus (strain ATCC 38327)</name>
    <name type="common">Allomyces javanicus var. macrogynus</name>
    <dbReference type="NCBI Taxonomy" id="578462"/>
    <lineage>
        <taxon>Eukaryota</taxon>
        <taxon>Fungi</taxon>
        <taxon>Fungi incertae sedis</taxon>
        <taxon>Blastocladiomycota</taxon>
        <taxon>Blastocladiomycetes</taxon>
        <taxon>Blastocladiales</taxon>
        <taxon>Blastocladiaceae</taxon>
        <taxon>Allomyces</taxon>
    </lineage>
</organism>
<dbReference type="Gene3D" id="1.10.3730.20">
    <property type="match status" value="1"/>
</dbReference>
<evidence type="ECO:0000256" key="3">
    <source>
        <dbReference type="ARBA" id="ARBA00022692"/>
    </source>
</evidence>
<dbReference type="PANTHER" id="PTHR28668:SF1">
    <property type="entry name" value="TRANSMEMBRANE PROTEIN 234"/>
    <property type="match status" value="1"/>
</dbReference>
<gene>
    <name evidence="6" type="ORF">AMAG_20660</name>
</gene>
<dbReference type="Proteomes" id="UP000054350">
    <property type="component" value="Unassembled WGS sequence"/>
</dbReference>
<dbReference type="eggNOG" id="KOG4831">
    <property type="taxonomic scope" value="Eukaryota"/>
</dbReference>
<evidence type="ECO:0000256" key="5">
    <source>
        <dbReference type="ARBA" id="ARBA00023136"/>
    </source>
</evidence>
<sequence length="87" mass="9341">MRPSQQWTALLTNWRYLVPLALNLCGSAAFVKTLQEADLALASPMVNSLTLAVTWLTGWLLGENVTDARTTTGILLVGAGSFLCMTA</sequence>
<keyword evidence="3" id="KW-0812">Transmembrane</keyword>